<evidence type="ECO:0000313" key="2">
    <source>
        <dbReference type="EMBL" id="RJG12919.1"/>
    </source>
</evidence>
<dbReference type="GO" id="GO:0003677">
    <property type="term" value="F:DNA binding"/>
    <property type="evidence" value="ECO:0007669"/>
    <property type="project" value="InterPro"/>
</dbReference>
<proteinExistence type="predicted"/>
<organism evidence="3 4">
    <name type="scientific">Pseudomonas cavernicola</name>
    <dbReference type="NCBI Taxonomy" id="2320866"/>
    <lineage>
        <taxon>Bacteria</taxon>
        <taxon>Pseudomonadati</taxon>
        <taxon>Pseudomonadota</taxon>
        <taxon>Gammaproteobacteria</taxon>
        <taxon>Pseudomonadales</taxon>
        <taxon>Pseudomonadaceae</taxon>
        <taxon>Pseudomonas</taxon>
    </lineage>
</organism>
<keyword evidence="4" id="KW-1185">Reference proteome</keyword>
<dbReference type="RefSeq" id="WP_119953242.1">
    <property type="nucleotide sequence ID" value="NZ_QYUR01000002.1"/>
</dbReference>
<evidence type="ECO:0000313" key="3">
    <source>
        <dbReference type="EMBL" id="RJG13534.1"/>
    </source>
</evidence>
<feature type="domain" description="HTH cro/C1-type" evidence="1">
    <location>
        <begin position="11"/>
        <end position="62"/>
    </location>
</feature>
<reference evidence="3 4" key="1">
    <citation type="submission" date="2018-09" db="EMBL/GenBank/DDBJ databases">
        <authorList>
            <person name="Zhu H."/>
        </authorList>
    </citation>
    <scope>NUCLEOTIDE SEQUENCE [LARGE SCALE GENOMIC DNA]</scope>
    <source>
        <strain evidence="3 4">K1S02-6</strain>
    </source>
</reference>
<evidence type="ECO:0000259" key="1">
    <source>
        <dbReference type="PROSITE" id="PS50943"/>
    </source>
</evidence>
<dbReference type="Pfam" id="PF01381">
    <property type="entry name" value="HTH_3"/>
    <property type="match status" value="1"/>
</dbReference>
<dbReference type="SUPFAM" id="SSF47413">
    <property type="entry name" value="lambda repressor-like DNA-binding domains"/>
    <property type="match status" value="1"/>
</dbReference>
<sequence>MELKQAFGEAIRRMRERKELPQEGVGASQSYISSIERGLKSPSLEKIEKIATVMGVHPMSILATGFLLKEPGLSLDDLLNKIRRETIANLTHNSSEE</sequence>
<dbReference type="Proteomes" id="UP000284021">
    <property type="component" value="Unassembled WGS sequence"/>
</dbReference>
<dbReference type="EMBL" id="QYUR01000002">
    <property type="protein sequence ID" value="RJG13534.1"/>
    <property type="molecule type" value="Genomic_DNA"/>
</dbReference>
<dbReference type="InterPro" id="IPR010982">
    <property type="entry name" value="Lambda_DNA-bd_dom_sf"/>
</dbReference>
<accession>A0A418XM57</accession>
<dbReference type="SMART" id="SM00530">
    <property type="entry name" value="HTH_XRE"/>
    <property type="match status" value="1"/>
</dbReference>
<dbReference type="PROSITE" id="PS50943">
    <property type="entry name" value="HTH_CROC1"/>
    <property type="match status" value="1"/>
</dbReference>
<comment type="caution">
    <text evidence="3">The sequence shown here is derived from an EMBL/GenBank/DDBJ whole genome shotgun (WGS) entry which is preliminary data.</text>
</comment>
<dbReference type="EMBL" id="QYUR01000002">
    <property type="protein sequence ID" value="RJG12919.1"/>
    <property type="molecule type" value="Genomic_DNA"/>
</dbReference>
<name>A0A418XM57_9PSED</name>
<gene>
    <name evidence="2" type="ORF">D3879_06470</name>
    <name evidence="3" type="ORF">D3879_09920</name>
</gene>
<dbReference type="OrthoDB" id="8527218at2"/>
<dbReference type="AlphaFoldDB" id="A0A418XM57"/>
<evidence type="ECO:0000313" key="4">
    <source>
        <dbReference type="Proteomes" id="UP000284021"/>
    </source>
</evidence>
<dbReference type="InterPro" id="IPR001387">
    <property type="entry name" value="Cro/C1-type_HTH"/>
</dbReference>
<dbReference type="CDD" id="cd00093">
    <property type="entry name" value="HTH_XRE"/>
    <property type="match status" value="1"/>
</dbReference>
<protein>
    <submittedName>
        <fullName evidence="3">XRE family transcriptional regulator</fullName>
    </submittedName>
</protein>
<dbReference type="Gene3D" id="1.10.260.40">
    <property type="entry name" value="lambda repressor-like DNA-binding domains"/>
    <property type="match status" value="1"/>
</dbReference>